<gene>
    <name evidence="1" type="ORF">SAMN05660686_02519</name>
</gene>
<evidence type="ECO:0000313" key="2">
    <source>
        <dbReference type="Proteomes" id="UP000198615"/>
    </source>
</evidence>
<evidence type="ECO:0000313" key="1">
    <source>
        <dbReference type="EMBL" id="SDF84610.1"/>
    </source>
</evidence>
<proteinExistence type="predicted"/>
<organism evidence="1 2">
    <name type="scientific">Thalassobaculum litoreum DSM 18839</name>
    <dbReference type="NCBI Taxonomy" id="1123362"/>
    <lineage>
        <taxon>Bacteria</taxon>
        <taxon>Pseudomonadati</taxon>
        <taxon>Pseudomonadota</taxon>
        <taxon>Alphaproteobacteria</taxon>
        <taxon>Rhodospirillales</taxon>
        <taxon>Thalassobaculaceae</taxon>
        <taxon>Thalassobaculum</taxon>
    </lineage>
</organism>
<name>A0A8G2BKR3_9PROT</name>
<sequence length="66" mass="7170">MKKDNRGMEYATLTDAEADLLRSHNITAVTVTNFSVGGYKYTNLQDAVAAAKRRDAANDGNRPSGH</sequence>
<keyword evidence="2" id="KW-1185">Reference proteome</keyword>
<dbReference type="AlphaFoldDB" id="A0A8G2BKR3"/>
<dbReference type="RefSeq" id="WP_139189290.1">
    <property type="nucleotide sequence ID" value="NZ_FNBW01000007.1"/>
</dbReference>
<reference evidence="1 2" key="1">
    <citation type="submission" date="2016-10" db="EMBL/GenBank/DDBJ databases">
        <authorList>
            <person name="Varghese N."/>
            <person name="Submissions S."/>
        </authorList>
    </citation>
    <scope>NUCLEOTIDE SEQUENCE [LARGE SCALE GENOMIC DNA]</scope>
    <source>
        <strain evidence="1 2">DSM 18839</strain>
    </source>
</reference>
<protein>
    <submittedName>
        <fullName evidence="1">Uncharacterized protein</fullName>
    </submittedName>
</protein>
<accession>A0A8G2BKR3</accession>
<dbReference type="Proteomes" id="UP000198615">
    <property type="component" value="Unassembled WGS sequence"/>
</dbReference>
<comment type="caution">
    <text evidence="1">The sequence shown here is derived from an EMBL/GenBank/DDBJ whole genome shotgun (WGS) entry which is preliminary data.</text>
</comment>
<dbReference type="EMBL" id="FNBW01000007">
    <property type="protein sequence ID" value="SDF84610.1"/>
    <property type="molecule type" value="Genomic_DNA"/>
</dbReference>